<evidence type="ECO:0000313" key="3">
    <source>
        <dbReference type="Proteomes" id="UP001241605"/>
    </source>
</evidence>
<organism evidence="2 3">
    <name type="scientific">Tropicibacter oceani</name>
    <dbReference type="NCBI Taxonomy" id="3058420"/>
    <lineage>
        <taxon>Bacteria</taxon>
        <taxon>Pseudomonadati</taxon>
        <taxon>Pseudomonadota</taxon>
        <taxon>Alphaproteobacteria</taxon>
        <taxon>Rhodobacterales</taxon>
        <taxon>Roseobacteraceae</taxon>
        <taxon>Tropicibacter</taxon>
    </lineage>
</organism>
<sequence>MDIPPIPAAPRQIQDKALKAAAQGLEASFLAEMLEAAGVGKTPESFGGGAGEDQFSSFLVQEQARAMAAKGGIGLADTLYRSMKEKFDDQ</sequence>
<evidence type="ECO:0000313" key="2">
    <source>
        <dbReference type="EMBL" id="WGW04673.1"/>
    </source>
</evidence>
<dbReference type="Proteomes" id="UP001241605">
    <property type="component" value="Chromosome"/>
</dbReference>
<accession>A0ABY8QKY8</accession>
<dbReference type="RefSeq" id="WP_282301309.1">
    <property type="nucleotide sequence ID" value="NZ_CP124616.1"/>
</dbReference>
<dbReference type="EMBL" id="CP124616">
    <property type="protein sequence ID" value="WGW04673.1"/>
    <property type="molecule type" value="Genomic_DNA"/>
</dbReference>
<protein>
    <submittedName>
        <fullName evidence="2">Rod-binding protein</fullName>
    </submittedName>
</protein>
<evidence type="ECO:0000259" key="1">
    <source>
        <dbReference type="Pfam" id="PF10135"/>
    </source>
</evidence>
<proteinExistence type="predicted"/>
<name>A0ABY8QKY8_9RHOB</name>
<keyword evidence="3" id="KW-1185">Reference proteome</keyword>
<dbReference type="InterPro" id="IPR019301">
    <property type="entry name" value="Flagellar_prot_FlgJ_N"/>
</dbReference>
<gene>
    <name evidence="2" type="ORF">QF118_03735</name>
</gene>
<dbReference type="Pfam" id="PF10135">
    <property type="entry name" value="Rod-binding"/>
    <property type="match status" value="1"/>
</dbReference>
<feature type="domain" description="Flagellar protein FlgJ N-terminal" evidence="1">
    <location>
        <begin position="33"/>
        <end position="81"/>
    </location>
</feature>
<reference evidence="2 3" key="1">
    <citation type="submission" date="2023-05" db="EMBL/GenBank/DDBJ databases">
        <title>YMD87, complete Genome.</title>
        <authorList>
            <person name="Zhang J."/>
            <person name="Xu X."/>
        </authorList>
    </citation>
    <scope>NUCLEOTIDE SEQUENCE [LARGE SCALE GENOMIC DNA]</scope>
    <source>
        <strain evidence="2 3">YMD87</strain>
    </source>
</reference>